<gene>
    <name evidence="4" type="ORF">GCM10009824_22010</name>
</gene>
<dbReference type="Proteomes" id="UP001500166">
    <property type="component" value="Unassembled WGS sequence"/>
</dbReference>
<keyword evidence="1 2" id="KW-0732">Signal</keyword>
<dbReference type="EMBL" id="BAAAQA010000023">
    <property type="protein sequence ID" value="GAA2120378.1"/>
    <property type="molecule type" value="Genomic_DNA"/>
</dbReference>
<evidence type="ECO:0000256" key="2">
    <source>
        <dbReference type="SAM" id="SignalP"/>
    </source>
</evidence>
<reference evidence="5" key="1">
    <citation type="journal article" date="2019" name="Int. J. Syst. Evol. Microbiol.">
        <title>The Global Catalogue of Microorganisms (GCM) 10K type strain sequencing project: providing services to taxonomists for standard genome sequencing and annotation.</title>
        <authorList>
            <consortium name="The Broad Institute Genomics Platform"/>
            <consortium name="The Broad Institute Genome Sequencing Center for Infectious Disease"/>
            <person name="Wu L."/>
            <person name="Ma J."/>
        </authorList>
    </citation>
    <scope>NUCLEOTIDE SEQUENCE [LARGE SCALE GENOMIC DNA]</scope>
    <source>
        <strain evidence="5">JCM 15914</strain>
    </source>
</reference>
<evidence type="ECO:0000313" key="5">
    <source>
        <dbReference type="Proteomes" id="UP001500166"/>
    </source>
</evidence>
<sequence>MKSVLSRLMLTIGLIFALTGCVTHYPADPNGTLDRVTNGVLRVGATPNKSFVSTEGGEPTGEEVRLVEDFADTLNARIEWTIASEEHLVTDVEHGQLDLLIGGMTMDTEWQKKLGLTRPYKETVNEYGETEKHVMAVANGENAFLLELDQFLQARGGQS</sequence>
<feature type="signal peptide" evidence="2">
    <location>
        <begin position="1"/>
        <end position="17"/>
    </location>
</feature>
<comment type="caution">
    <text evidence="4">The sequence shown here is derived from an EMBL/GenBank/DDBJ whole genome shotgun (WGS) entry which is preliminary data.</text>
</comment>
<dbReference type="PANTHER" id="PTHR35936">
    <property type="entry name" value="MEMBRANE-BOUND LYTIC MUREIN TRANSGLYCOSYLASE F"/>
    <property type="match status" value="1"/>
</dbReference>
<dbReference type="Pfam" id="PF00497">
    <property type="entry name" value="SBP_bac_3"/>
    <property type="match status" value="1"/>
</dbReference>
<evidence type="ECO:0000256" key="1">
    <source>
        <dbReference type="ARBA" id="ARBA00022729"/>
    </source>
</evidence>
<evidence type="ECO:0000313" key="4">
    <source>
        <dbReference type="EMBL" id="GAA2120378.1"/>
    </source>
</evidence>
<evidence type="ECO:0000259" key="3">
    <source>
        <dbReference type="Pfam" id="PF00497"/>
    </source>
</evidence>
<proteinExistence type="predicted"/>
<feature type="chain" id="PRO_5046375869" evidence="2">
    <location>
        <begin position="18"/>
        <end position="159"/>
    </location>
</feature>
<organism evidence="4 5">
    <name type="scientific">Kocuria atrinae</name>
    <dbReference type="NCBI Taxonomy" id="592377"/>
    <lineage>
        <taxon>Bacteria</taxon>
        <taxon>Bacillati</taxon>
        <taxon>Actinomycetota</taxon>
        <taxon>Actinomycetes</taxon>
        <taxon>Micrococcales</taxon>
        <taxon>Micrococcaceae</taxon>
        <taxon>Kocuria</taxon>
    </lineage>
</organism>
<accession>A0ABP5JQ74</accession>
<name>A0ABP5JQ74_9MICC</name>
<protein>
    <submittedName>
        <fullName evidence="4">Transporter substrate-binding domain-containing protein</fullName>
    </submittedName>
</protein>
<dbReference type="Gene3D" id="3.40.190.10">
    <property type="entry name" value="Periplasmic binding protein-like II"/>
    <property type="match status" value="1"/>
</dbReference>
<dbReference type="PANTHER" id="PTHR35936:SF32">
    <property type="entry name" value="MEMBRANE-BOUND LYTIC MUREIN TRANSGLYCOSYLASE F"/>
    <property type="match status" value="1"/>
</dbReference>
<dbReference type="InterPro" id="IPR001638">
    <property type="entry name" value="Solute-binding_3/MltF_N"/>
</dbReference>
<dbReference type="RefSeq" id="WP_344225096.1">
    <property type="nucleotide sequence ID" value="NZ_BAAAQA010000023.1"/>
</dbReference>
<keyword evidence="5" id="KW-1185">Reference proteome</keyword>
<feature type="domain" description="Solute-binding protein family 3/N-terminal" evidence="3">
    <location>
        <begin position="43"/>
        <end position="153"/>
    </location>
</feature>
<dbReference type="PROSITE" id="PS51257">
    <property type="entry name" value="PROKAR_LIPOPROTEIN"/>
    <property type="match status" value="1"/>
</dbReference>
<dbReference type="SUPFAM" id="SSF53850">
    <property type="entry name" value="Periplasmic binding protein-like II"/>
    <property type="match status" value="1"/>
</dbReference>